<organism evidence="2">
    <name type="scientific">uncultured Caudovirales phage</name>
    <dbReference type="NCBI Taxonomy" id="2100421"/>
    <lineage>
        <taxon>Viruses</taxon>
        <taxon>Duplodnaviria</taxon>
        <taxon>Heunggongvirae</taxon>
        <taxon>Uroviricota</taxon>
        <taxon>Caudoviricetes</taxon>
        <taxon>Peduoviridae</taxon>
        <taxon>Maltschvirus</taxon>
        <taxon>Maltschvirus maltsch</taxon>
    </lineage>
</organism>
<evidence type="ECO:0000256" key="1">
    <source>
        <dbReference type="SAM" id="Coils"/>
    </source>
</evidence>
<accession>A0A6J5MMQ0</accession>
<keyword evidence="1" id="KW-0175">Coiled coil</keyword>
<evidence type="ECO:0000313" key="2">
    <source>
        <dbReference type="EMBL" id="CAB4146366.1"/>
    </source>
</evidence>
<gene>
    <name evidence="2" type="ORF">UFOVP495_3</name>
</gene>
<dbReference type="EMBL" id="LR796465">
    <property type="protein sequence ID" value="CAB4146366.1"/>
    <property type="molecule type" value="Genomic_DNA"/>
</dbReference>
<feature type="coiled-coil region" evidence="1">
    <location>
        <begin position="93"/>
        <end position="202"/>
    </location>
</feature>
<reference evidence="2" key="1">
    <citation type="submission" date="2020-04" db="EMBL/GenBank/DDBJ databases">
        <authorList>
            <person name="Chiriac C."/>
            <person name="Salcher M."/>
            <person name="Ghai R."/>
            <person name="Kavagutti S V."/>
        </authorList>
    </citation>
    <scope>NUCLEOTIDE SEQUENCE</scope>
</reference>
<feature type="coiled-coil region" evidence="1">
    <location>
        <begin position="21"/>
        <end position="66"/>
    </location>
</feature>
<sequence length="267" mass="30980">MGGENSKIGIKSDNSEILLALKTIQQESKEMRQELNATINQLQIKVDKLQLDLQKSNKQNIEYEKIIDYLKKGQLESKNEEFIKNGHKIQIKLNKLENSKSKKQSKLDELKEELQALENETDDLNFITKPLFEKKNFAEIDSIKNKIKNLENEKLGINQEIKNCENYFKEVNGILEAEIKEILKAEDIVNKNKEERELMEKNLTLDLSANSQTTSNPEQKKIVSKCIKKPREEWTTGEKIAAFFIPECTWTPNKIINLDQSNNLEIE</sequence>
<protein>
    <submittedName>
        <fullName evidence="2">Uncharacterized protein</fullName>
    </submittedName>
</protein>
<proteinExistence type="predicted"/>
<name>A0A6J5MMQ0_9CAUD</name>